<sequence>MSSFSSIGSGALPLRAAPPPAGTHRWPKQATKGPSTMPAQLESQLLQEHWRITPCCSATGSDSTIRPQTSTLLLLAGSTGSTNAAAPLHCCMICADDVQQIGGGSAVLISPADGAIASPGSHWAELFASAAAVSGVSAPPSSTTFLRDASRIAEATATAAASAATEAIGIGTLTASAAPGSVSSGGGAIVVVLPARAGFTEAPGWRTDQDGILSCKCTIWFGDTL</sequence>
<dbReference type="EnsemblMetazoa" id="AMEC007742-RA">
    <property type="protein sequence ID" value="AMEC007742-PA"/>
    <property type="gene ID" value="AMEC007742"/>
</dbReference>
<proteinExistence type="predicted"/>
<accession>A0A182TSX8</accession>
<evidence type="ECO:0000256" key="1">
    <source>
        <dbReference type="SAM" id="MobiDB-lite"/>
    </source>
</evidence>
<name>A0A182TSX8_9DIPT</name>
<keyword evidence="3" id="KW-1185">Reference proteome</keyword>
<reference evidence="2" key="2">
    <citation type="submission" date="2020-05" db="UniProtKB">
        <authorList>
            <consortium name="EnsemblMetazoa"/>
        </authorList>
    </citation>
    <scope>IDENTIFICATION</scope>
    <source>
        <strain evidence="2">CM1001059</strain>
    </source>
</reference>
<feature type="region of interest" description="Disordered" evidence="1">
    <location>
        <begin position="1"/>
        <end position="38"/>
    </location>
</feature>
<evidence type="ECO:0000313" key="3">
    <source>
        <dbReference type="Proteomes" id="UP000075902"/>
    </source>
</evidence>
<dbReference type="VEuPathDB" id="VectorBase:AMEC007742"/>
<protein>
    <submittedName>
        <fullName evidence="2">Uncharacterized protein</fullName>
    </submittedName>
</protein>
<reference evidence="3" key="1">
    <citation type="submission" date="2014-01" db="EMBL/GenBank/DDBJ databases">
        <title>The Genome Sequence of Anopheles melas CM1001059_A (V2).</title>
        <authorList>
            <consortium name="The Broad Institute Genomics Platform"/>
            <person name="Neafsey D.E."/>
            <person name="Besansky N."/>
            <person name="Howell P."/>
            <person name="Walton C."/>
            <person name="Young S.K."/>
            <person name="Zeng Q."/>
            <person name="Gargeya S."/>
            <person name="Fitzgerald M."/>
            <person name="Haas B."/>
            <person name="Abouelleil A."/>
            <person name="Allen A.W."/>
            <person name="Alvarado L."/>
            <person name="Arachchi H.M."/>
            <person name="Berlin A.M."/>
            <person name="Chapman S.B."/>
            <person name="Gainer-Dewar J."/>
            <person name="Goldberg J."/>
            <person name="Griggs A."/>
            <person name="Gujja S."/>
            <person name="Hansen M."/>
            <person name="Howarth C."/>
            <person name="Imamovic A."/>
            <person name="Ireland A."/>
            <person name="Larimer J."/>
            <person name="McCowan C."/>
            <person name="Murphy C."/>
            <person name="Pearson M."/>
            <person name="Poon T.W."/>
            <person name="Priest M."/>
            <person name="Roberts A."/>
            <person name="Saif S."/>
            <person name="Shea T."/>
            <person name="Sisk P."/>
            <person name="Sykes S."/>
            <person name="Wortman J."/>
            <person name="Nusbaum C."/>
            <person name="Birren B."/>
        </authorList>
    </citation>
    <scope>NUCLEOTIDE SEQUENCE [LARGE SCALE GENOMIC DNA]</scope>
    <source>
        <strain evidence="3">CM1001059</strain>
    </source>
</reference>
<dbReference type="Proteomes" id="UP000075902">
    <property type="component" value="Unassembled WGS sequence"/>
</dbReference>
<evidence type="ECO:0000313" key="2">
    <source>
        <dbReference type="EnsemblMetazoa" id="AMEC007742-PA"/>
    </source>
</evidence>
<dbReference type="AlphaFoldDB" id="A0A182TSX8"/>
<organism evidence="2 3">
    <name type="scientific">Anopheles melas</name>
    <dbReference type="NCBI Taxonomy" id="34690"/>
    <lineage>
        <taxon>Eukaryota</taxon>
        <taxon>Metazoa</taxon>
        <taxon>Ecdysozoa</taxon>
        <taxon>Arthropoda</taxon>
        <taxon>Hexapoda</taxon>
        <taxon>Insecta</taxon>
        <taxon>Pterygota</taxon>
        <taxon>Neoptera</taxon>
        <taxon>Endopterygota</taxon>
        <taxon>Diptera</taxon>
        <taxon>Nematocera</taxon>
        <taxon>Culicoidea</taxon>
        <taxon>Culicidae</taxon>
        <taxon>Anophelinae</taxon>
        <taxon>Anopheles</taxon>
    </lineage>
</organism>